<dbReference type="EMBL" id="JAERQM010000006">
    <property type="protein sequence ID" value="MBU8546110.1"/>
    <property type="molecule type" value="Genomic_DNA"/>
</dbReference>
<dbReference type="GO" id="GO:0008483">
    <property type="term" value="F:transaminase activity"/>
    <property type="evidence" value="ECO:0007669"/>
    <property type="project" value="UniProtKB-KW"/>
</dbReference>
<name>A0ABS6HBK2_9PROT</name>
<organism evidence="6 7">
    <name type="scientific">Falsiroseomonas oleicola</name>
    <dbReference type="NCBI Taxonomy" id="2801474"/>
    <lineage>
        <taxon>Bacteria</taxon>
        <taxon>Pseudomonadati</taxon>
        <taxon>Pseudomonadota</taxon>
        <taxon>Alphaproteobacteria</taxon>
        <taxon>Acetobacterales</taxon>
        <taxon>Roseomonadaceae</taxon>
        <taxon>Falsiroseomonas</taxon>
    </lineage>
</organism>
<reference evidence="6 7" key="1">
    <citation type="submission" date="2021-01" db="EMBL/GenBank/DDBJ databases">
        <title>Roseomonas sp. nov, a bacterium isolated from an oil production mixture in Yumen Oilfield.</title>
        <authorList>
            <person name="Wu D."/>
        </authorList>
    </citation>
    <scope>NUCLEOTIDE SEQUENCE [LARGE SCALE GENOMIC DNA]</scope>
    <source>
        <strain evidence="6 7">ROY-5-3</strain>
    </source>
</reference>
<gene>
    <name evidence="6" type="ORF">JJQ90_20475</name>
</gene>
<proteinExistence type="predicted"/>
<dbReference type="RefSeq" id="WP_216878115.1">
    <property type="nucleotide sequence ID" value="NZ_JAERQM010000006.1"/>
</dbReference>
<keyword evidence="7" id="KW-1185">Reference proteome</keyword>
<evidence type="ECO:0000313" key="6">
    <source>
        <dbReference type="EMBL" id="MBU8546110.1"/>
    </source>
</evidence>
<dbReference type="InterPro" id="IPR050859">
    <property type="entry name" value="Class-I_PLP-dep_aminotransf"/>
</dbReference>
<protein>
    <submittedName>
        <fullName evidence="6">PLP-dependent aminotransferase family protein</fullName>
    </submittedName>
</protein>
<evidence type="ECO:0000256" key="2">
    <source>
        <dbReference type="ARBA" id="ARBA00022576"/>
    </source>
</evidence>
<dbReference type="PANTHER" id="PTHR42790">
    <property type="entry name" value="AMINOTRANSFERASE"/>
    <property type="match status" value="1"/>
</dbReference>
<comment type="caution">
    <text evidence="6">The sequence shown here is derived from an EMBL/GenBank/DDBJ whole genome shotgun (WGS) entry which is preliminary data.</text>
</comment>
<dbReference type="Pfam" id="PF00155">
    <property type="entry name" value="Aminotran_1_2"/>
    <property type="match status" value="2"/>
</dbReference>
<keyword evidence="4" id="KW-0663">Pyridoxal phosphate</keyword>
<evidence type="ECO:0000313" key="7">
    <source>
        <dbReference type="Proteomes" id="UP000689967"/>
    </source>
</evidence>
<feature type="domain" description="Aminotransferase class I/classII large" evidence="5">
    <location>
        <begin position="178"/>
        <end position="392"/>
    </location>
</feature>
<evidence type="ECO:0000256" key="1">
    <source>
        <dbReference type="ARBA" id="ARBA00001933"/>
    </source>
</evidence>
<dbReference type="Proteomes" id="UP000689967">
    <property type="component" value="Unassembled WGS sequence"/>
</dbReference>
<dbReference type="CDD" id="cd00609">
    <property type="entry name" value="AAT_like"/>
    <property type="match status" value="1"/>
</dbReference>
<evidence type="ECO:0000256" key="3">
    <source>
        <dbReference type="ARBA" id="ARBA00022679"/>
    </source>
</evidence>
<evidence type="ECO:0000259" key="5">
    <source>
        <dbReference type="Pfam" id="PF00155"/>
    </source>
</evidence>
<feature type="domain" description="Aminotransferase class I/classII large" evidence="5">
    <location>
        <begin position="53"/>
        <end position="149"/>
    </location>
</feature>
<accession>A0ABS6HBK2</accession>
<sequence>MPEPATPPDYWNGRYAKRADGMQASEIRELLKLLARTNVTSLAGGIPDPALFPVDEFRTAQDELLSDPESAGAALQYSPTEGFEPLRRWIAARMGSLGVPCDVENIAITSGSQQALDLLGKLFIGPGDKVLTQAPTYLGALQTFNAYEASYDEFGDPLPPAGAGQARVAFAYVVPDFANPTGESLSREAREQLLALTRDLDVPLVEDAAYQALRFDGAPIPSCLALDIEAVSDIERSRVIYCGSFSKILSPGFRIGWICGAKDLVRKVVLAKQGTDLHTPTLNQMVMHRVAERAYDKQISLSIVHYRRRRDAMLAALARHMPSGVTWTEPQGGMFIWLTLPSGMDGGSLLRDALDEGIAFVPGGAFFANGGGANTIRLNFSLPSPAQIEAAVPVLARLVRRGS</sequence>
<comment type="cofactor">
    <cofactor evidence="1">
        <name>pyridoxal 5'-phosphate</name>
        <dbReference type="ChEBI" id="CHEBI:597326"/>
    </cofactor>
</comment>
<dbReference type="InterPro" id="IPR004839">
    <property type="entry name" value="Aminotransferase_I/II_large"/>
</dbReference>
<evidence type="ECO:0000256" key="4">
    <source>
        <dbReference type="ARBA" id="ARBA00022898"/>
    </source>
</evidence>
<keyword evidence="3" id="KW-0808">Transferase</keyword>
<dbReference type="PANTHER" id="PTHR42790:SF19">
    <property type="entry name" value="KYNURENINE_ALPHA-AMINOADIPATE AMINOTRANSFERASE, MITOCHONDRIAL"/>
    <property type="match status" value="1"/>
</dbReference>
<keyword evidence="2 6" id="KW-0032">Aminotransferase</keyword>